<evidence type="ECO:0000256" key="1">
    <source>
        <dbReference type="ARBA" id="ARBA00004613"/>
    </source>
</evidence>
<keyword evidence="2" id="KW-0964">Secreted</keyword>
<evidence type="ECO:0000256" key="2">
    <source>
        <dbReference type="ARBA" id="ARBA00022525"/>
    </source>
</evidence>
<keyword evidence="6" id="KW-0732">Signal</keyword>
<accession>A0ABX7N8X5</accession>
<keyword evidence="8" id="KW-1185">Reference proteome</keyword>
<evidence type="ECO:0008006" key="9">
    <source>
        <dbReference type="Google" id="ProtNLM"/>
    </source>
</evidence>
<evidence type="ECO:0000313" key="8">
    <source>
        <dbReference type="Proteomes" id="UP000663090"/>
    </source>
</evidence>
<dbReference type="EMBL" id="CP071091">
    <property type="protein sequence ID" value="QSQ15221.1"/>
    <property type="molecule type" value="Genomic_DNA"/>
</dbReference>
<sequence>MKAYRWLMLVGMAMALSVAGCHENDGPPRRPEGPGVDAGTSPPDGGPGSQCLDVGATCSRTAGASCCTGTCSEDGTCPISSEQCIPAGEVCTSGIDCCTQSCLGGTCSSLQCLDVGGACAKPEECCTKLCGGDGKCAALPAGSSSCKVPGQACASGAECCSTNCQAGICKPAYSCQANDDLCLRNEDCCGGVCSQNGTGTPGRCLAVGGGGAGNCVQDGNPCSSDSNCCTRTCVDLGYGATVCQPVSGCRPTGDYCSSDGACCGGEKVSNAVDCRENRCDKPNGCNPVGNICGDGMLPDGGVIDVNARQACCDGQKAVCKVDSSGVPRCFGGCPGGTCPAQCPTGYTGEAGCCIAEGTTCQFSDQCCGGNLCLPGDGGFTCQRPPSCEPVGTQCDPAQPRCCTGTQCLSVGELSFACVVRPGTPDGGVGGSDGGTDAGSGGSDAGPVCVPNGRSCSSGTSCCSGVCTGGSCQAPPSCQPQGSVCTSAADCCIGLSCNIPGGSTSGTCLSGATCSAMGQACSPAVRCCGDSRCETEAGAACDGSQPCACVVIIG</sequence>
<name>A0ABX7N8X5_9BACT</name>
<feature type="signal peptide" evidence="6">
    <location>
        <begin position="1"/>
        <end position="19"/>
    </location>
</feature>
<feature type="chain" id="PRO_5046326967" description="Lipoprotein" evidence="6">
    <location>
        <begin position="20"/>
        <end position="553"/>
    </location>
</feature>
<evidence type="ECO:0000256" key="4">
    <source>
        <dbReference type="ARBA" id="ARBA00023157"/>
    </source>
</evidence>
<dbReference type="PROSITE" id="PS51257">
    <property type="entry name" value="PROKAR_LIPOPROTEIN"/>
    <property type="match status" value="1"/>
</dbReference>
<evidence type="ECO:0000256" key="5">
    <source>
        <dbReference type="SAM" id="MobiDB-lite"/>
    </source>
</evidence>
<evidence type="ECO:0000256" key="3">
    <source>
        <dbReference type="ARBA" id="ARBA00022656"/>
    </source>
</evidence>
<comment type="subcellular location">
    <subcellularLocation>
        <location evidence="1">Secreted</location>
    </subcellularLocation>
</comment>
<dbReference type="InterPro" id="IPR012632">
    <property type="entry name" value="Scorpion_calcine"/>
</dbReference>
<feature type="region of interest" description="Disordered" evidence="5">
    <location>
        <begin position="24"/>
        <end position="47"/>
    </location>
</feature>
<gene>
    <name evidence="7" type="ORF">JY572_03805</name>
</gene>
<keyword evidence="3" id="KW-0800">Toxin</keyword>
<evidence type="ECO:0000256" key="6">
    <source>
        <dbReference type="SAM" id="SignalP"/>
    </source>
</evidence>
<reference evidence="7 8" key="1">
    <citation type="submission" date="2021-02" db="EMBL/GenBank/DDBJ databases">
        <title>De Novo genome assembly of isolated myxobacteria.</title>
        <authorList>
            <person name="Stevens D.C."/>
        </authorList>
    </citation>
    <scope>NUCLEOTIDE SEQUENCE [LARGE SCALE GENOMIC DNA]</scope>
    <source>
        <strain evidence="7 8">SCHIC003</strain>
    </source>
</reference>
<protein>
    <recommendedName>
        <fullName evidence="9">Lipoprotein</fullName>
    </recommendedName>
</protein>
<organism evidence="7 8">
    <name type="scientific">Myxococcus landrumensis</name>
    <dbReference type="NCBI Taxonomy" id="2813577"/>
    <lineage>
        <taxon>Bacteria</taxon>
        <taxon>Pseudomonadati</taxon>
        <taxon>Myxococcota</taxon>
        <taxon>Myxococcia</taxon>
        <taxon>Myxococcales</taxon>
        <taxon>Cystobacterineae</taxon>
        <taxon>Myxococcaceae</taxon>
        <taxon>Myxococcus</taxon>
    </lineage>
</organism>
<dbReference type="PROSITE" id="PS60028">
    <property type="entry name" value="SCORPION_CALCINE"/>
    <property type="match status" value="1"/>
</dbReference>
<dbReference type="RefSeq" id="WP_206716940.1">
    <property type="nucleotide sequence ID" value="NZ_CP071091.1"/>
</dbReference>
<proteinExistence type="predicted"/>
<dbReference type="Proteomes" id="UP000663090">
    <property type="component" value="Chromosome"/>
</dbReference>
<keyword evidence="4" id="KW-1015">Disulfide bond</keyword>
<evidence type="ECO:0000313" key="7">
    <source>
        <dbReference type="EMBL" id="QSQ15221.1"/>
    </source>
</evidence>